<dbReference type="RefSeq" id="WP_305101752.1">
    <property type="nucleotide sequence ID" value="NZ_JAUTWS010000001.1"/>
</dbReference>
<dbReference type="Proteomes" id="UP001243009">
    <property type="component" value="Unassembled WGS sequence"/>
</dbReference>
<proteinExistence type="predicted"/>
<reference evidence="1 2" key="1">
    <citation type="submission" date="2023-08" db="EMBL/GenBank/DDBJ databases">
        <title>The draft genome sequence of Paracraurococcus sp. LOR1-02.</title>
        <authorList>
            <person name="Kingkaew E."/>
            <person name="Tanasupawat S."/>
        </authorList>
    </citation>
    <scope>NUCLEOTIDE SEQUENCE [LARGE SCALE GENOMIC DNA]</scope>
    <source>
        <strain evidence="1 2">LOR1-02</strain>
    </source>
</reference>
<name>A0ABT9DSK9_9PROT</name>
<evidence type="ECO:0000313" key="2">
    <source>
        <dbReference type="Proteomes" id="UP001243009"/>
    </source>
</evidence>
<gene>
    <name evidence="1" type="ORF">Q7A36_00910</name>
</gene>
<keyword evidence="2" id="KW-1185">Reference proteome</keyword>
<evidence type="ECO:0000313" key="1">
    <source>
        <dbReference type="EMBL" id="MDO9706882.1"/>
    </source>
</evidence>
<organism evidence="1 2">
    <name type="scientific">Paracraurococcus lichenis</name>
    <dbReference type="NCBI Taxonomy" id="3064888"/>
    <lineage>
        <taxon>Bacteria</taxon>
        <taxon>Pseudomonadati</taxon>
        <taxon>Pseudomonadota</taxon>
        <taxon>Alphaproteobacteria</taxon>
        <taxon>Acetobacterales</taxon>
        <taxon>Roseomonadaceae</taxon>
        <taxon>Paracraurococcus</taxon>
    </lineage>
</organism>
<dbReference type="EMBL" id="JAUTWS010000001">
    <property type="protein sequence ID" value="MDO9706882.1"/>
    <property type="molecule type" value="Genomic_DNA"/>
</dbReference>
<evidence type="ECO:0008006" key="3">
    <source>
        <dbReference type="Google" id="ProtNLM"/>
    </source>
</evidence>
<comment type="caution">
    <text evidence="1">The sequence shown here is derived from an EMBL/GenBank/DDBJ whole genome shotgun (WGS) entry which is preliminary data.</text>
</comment>
<accession>A0ABT9DSK9</accession>
<protein>
    <recommendedName>
        <fullName evidence="3">Cytochrome C</fullName>
    </recommendedName>
</protein>
<sequence>MARAILIIGLIALLLVGGHAALVGATRLEGAPARLAGSTCGACHGP</sequence>